<evidence type="ECO:0000313" key="5">
    <source>
        <dbReference type="Proteomes" id="UP000507245"/>
    </source>
</evidence>
<name>A0A6J5UHN6_PRUAR</name>
<dbReference type="OrthoDB" id="78088at2759"/>
<gene>
    <name evidence="2" type="ORF">CURHAP_LOCUS25051</name>
    <name evidence="3" type="ORF">ORAREDHAP_LOCUS24637</name>
</gene>
<dbReference type="EMBL" id="CAEKKB010000004">
    <property type="protein sequence ID" value="CAB4306432.1"/>
    <property type="molecule type" value="Genomic_DNA"/>
</dbReference>
<dbReference type="Proteomes" id="UP000507245">
    <property type="component" value="Unassembled WGS sequence"/>
</dbReference>
<protein>
    <submittedName>
        <fullName evidence="2">Uncharacterized protein</fullName>
    </submittedName>
</protein>
<keyword evidence="5" id="KW-1185">Reference proteome</keyword>
<feature type="compositionally biased region" description="Polar residues" evidence="1">
    <location>
        <begin position="24"/>
        <end position="42"/>
    </location>
</feature>
<accession>A0A6J5UHN6</accession>
<evidence type="ECO:0000256" key="1">
    <source>
        <dbReference type="SAM" id="MobiDB-lite"/>
    </source>
</evidence>
<evidence type="ECO:0000313" key="2">
    <source>
        <dbReference type="EMBL" id="CAB4276050.1"/>
    </source>
</evidence>
<dbReference type="Proteomes" id="UP000507222">
    <property type="component" value="Unassembled WGS sequence"/>
</dbReference>
<dbReference type="AlphaFoldDB" id="A0A6J5UHN6"/>
<proteinExistence type="predicted"/>
<reference evidence="2 4" key="2">
    <citation type="submission" date="2020-05" db="EMBL/GenBank/DDBJ databases">
        <authorList>
            <person name="Campoy J."/>
            <person name="Schneeberger K."/>
            <person name="Spophaly S."/>
        </authorList>
    </citation>
    <scope>NUCLEOTIDE SEQUENCE [LARGE SCALE GENOMIC DNA]</scope>
    <source>
        <strain evidence="2">PruArmRojPasFocal</strain>
    </source>
</reference>
<organism evidence="2 4">
    <name type="scientific">Prunus armeniaca</name>
    <name type="common">Apricot</name>
    <name type="synonym">Armeniaca vulgaris</name>
    <dbReference type="NCBI Taxonomy" id="36596"/>
    <lineage>
        <taxon>Eukaryota</taxon>
        <taxon>Viridiplantae</taxon>
        <taxon>Streptophyta</taxon>
        <taxon>Embryophyta</taxon>
        <taxon>Tracheophyta</taxon>
        <taxon>Spermatophyta</taxon>
        <taxon>Magnoliopsida</taxon>
        <taxon>eudicotyledons</taxon>
        <taxon>Gunneridae</taxon>
        <taxon>Pentapetalae</taxon>
        <taxon>rosids</taxon>
        <taxon>fabids</taxon>
        <taxon>Rosales</taxon>
        <taxon>Rosaceae</taxon>
        <taxon>Amygdaloideae</taxon>
        <taxon>Amygdaleae</taxon>
        <taxon>Prunus</taxon>
    </lineage>
</organism>
<reference evidence="5" key="1">
    <citation type="journal article" date="2020" name="Genome Biol.">
        <title>Gamete binning: chromosome-level and haplotype-resolved genome assembly enabled by high-throughput single-cell sequencing of gamete genomes.</title>
        <authorList>
            <person name="Campoy J.A."/>
            <person name="Sun H."/>
            <person name="Goel M."/>
            <person name="Jiao W.-B."/>
            <person name="Folz-Donahue K."/>
            <person name="Wang N."/>
            <person name="Rubio M."/>
            <person name="Liu C."/>
            <person name="Kukat C."/>
            <person name="Ruiz D."/>
            <person name="Huettel B."/>
            <person name="Schneeberger K."/>
        </authorList>
    </citation>
    <scope>NUCLEOTIDE SEQUENCE [LARGE SCALE GENOMIC DNA]</scope>
    <source>
        <strain evidence="5">cv. Rojo Pasion</strain>
    </source>
</reference>
<feature type="region of interest" description="Disordered" evidence="1">
    <location>
        <begin position="24"/>
        <end position="48"/>
    </location>
</feature>
<evidence type="ECO:0000313" key="3">
    <source>
        <dbReference type="EMBL" id="CAB4306432.1"/>
    </source>
</evidence>
<feature type="region of interest" description="Disordered" evidence="1">
    <location>
        <begin position="135"/>
        <end position="162"/>
    </location>
</feature>
<dbReference type="EMBL" id="CAEKDK010000004">
    <property type="protein sequence ID" value="CAB4276050.1"/>
    <property type="molecule type" value="Genomic_DNA"/>
</dbReference>
<sequence>MFEDYGKCHVPESRELCLDVNKNFSSSSNDEKSFNLSNGSKNASEKSSHICQSSRFLSSARSVYSISSSETTSTSMTDTYSVKMKLNSSRYGSSCGTSSQLNGGTCTVSCASRKDAGLSQGSYISEDSKIDLSEENPFASSYEDSRKGSGVSQRSYISEDSKIDLSQEHQDPFAFDEDDFEPSKWDVLSGKKNISLSRQNEAAYRELDDTLADYEPRSIK</sequence>
<evidence type="ECO:0000313" key="4">
    <source>
        <dbReference type="Proteomes" id="UP000507222"/>
    </source>
</evidence>